<sequence length="279" mass="31956">MVKICYPPGHFFSPIVDPEQLRRVVPKTRPMPPKSLPDVAIDDAAMTKLWTDVLAPIANTATFSDEPGKVHRYHYKNPSYCVGDGTVLRAMLLSIKPKRMVEVGCGWSSACTMDTIEEGELTTQITFVEPFPKLLRDVLRENDIARARIIEAGVQDAPMEIFTELEAGDILFIDSTHVVKTGSDVAYELAEILPRLNPGVIIHFHDIFYPFEYGYKWIMEDNRSWNEIYSIRSFLAFNSCFHIMFFNDYMAQLHGDHMLKTFPPFIRNSGGALWLRRLY</sequence>
<accession>A0AAW4FW72</accession>
<dbReference type="EMBL" id="WXFA01000047">
    <property type="protein sequence ID" value="MBM3095520.1"/>
    <property type="molecule type" value="Genomic_DNA"/>
</dbReference>
<dbReference type="InterPro" id="IPR029063">
    <property type="entry name" value="SAM-dependent_MTases_sf"/>
</dbReference>
<dbReference type="Gene3D" id="3.40.50.150">
    <property type="entry name" value="Vaccinia Virus protein VP39"/>
    <property type="match status" value="1"/>
</dbReference>
<dbReference type="Pfam" id="PF13578">
    <property type="entry name" value="Methyltransf_24"/>
    <property type="match status" value="1"/>
</dbReference>
<dbReference type="GO" id="GO:0008168">
    <property type="term" value="F:methyltransferase activity"/>
    <property type="evidence" value="ECO:0007669"/>
    <property type="project" value="UniProtKB-KW"/>
</dbReference>
<organism evidence="1 2">
    <name type="scientific">Ensifer canadensis</name>
    <dbReference type="NCBI Taxonomy" id="555315"/>
    <lineage>
        <taxon>Bacteria</taxon>
        <taxon>Pseudomonadati</taxon>
        <taxon>Pseudomonadota</taxon>
        <taxon>Alphaproteobacteria</taxon>
        <taxon>Hyphomicrobiales</taxon>
        <taxon>Rhizobiaceae</taxon>
        <taxon>Sinorhizobium/Ensifer group</taxon>
        <taxon>Ensifer</taxon>
    </lineage>
</organism>
<reference evidence="1 2" key="1">
    <citation type="submission" date="2020-01" db="EMBL/GenBank/DDBJ databases">
        <title>Draft genome assembly of Ensifer adhaerens T173.</title>
        <authorList>
            <person name="Craig J.E."/>
            <person name="Stinchcombe J.R."/>
        </authorList>
    </citation>
    <scope>NUCLEOTIDE SEQUENCE [LARGE SCALE GENOMIC DNA]</scope>
    <source>
        <strain evidence="1 2">T173</strain>
    </source>
</reference>
<evidence type="ECO:0000313" key="1">
    <source>
        <dbReference type="EMBL" id="MBM3095520.1"/>
    </source>
</evidence>
<dbReference type="Proteomes" id="UP000744980">
    <property type="component" value="Unassembled WGS sequence"/>
</dbReference>
<name>A0AAW4FW72_9HYPH</name>
<dbReference type="AlphaFoldDB" id="A0AAW4FW72"/>
<proteinExistence type="predicted"/>
<dbReference type="SUPFAM" id="SSF53335">
    <property type="entry name" value="S-adenosyl-L-methionine-dependent methyltransferases"/>
    <property type="match status" value="1"/>
</dbReference>
<evidence type="ECO:0000313" key="2">
    <source>
        <dbReference type="Proteomes" id="UP000744980"/>
    </source>
</evidence>
<keyword evidence="1" id="KW-0808">Transferase</keyword>
<keyword evidence="1" id="KW-0489">Methyltransferase</keyword>
<gene>
    <name evidence="1" type="ORF">GFB56_32885</name>
</gene>
<keyword evidence="2" id="KW-1185">Reference proteome</keyword>
<protein>
    <submittedName>
        <fullName evidence="1">Class I SAM-dependent methyltransferase</fullName>
    </submittedName>
</protein>
<dbReference type="RefSeq" id="WP_203529817.1">
    <property type="nucleotide sequence ID" value="NZ_CP083371.1"/>
</dbReference>
<comment type="caution">
    <text evidence="1">The sequence shown here is derived from an EMBL/GenBank/DDBJ whole genome shotgun (WGS) entry which is preliminary data.</text>
</comment>
<dbReference type="GO" id="GO:0032259">
    <property type="term" value="P:methylation"/>
    <property type="evidence" value="ECO:0007669"/>
    <property type="project" value="UniProtKB-KW"/>
</dbReference>